<feature type="compositionally biased region" description="Polar residues" evidence="1">
    <location>
        <begin position="109"/>
        <end position="125"/>
    </location>
</feature>
<feature type="region of interest" description="Disordered" evidence="1">
    <location>
        <begin position="59"/>
        <end position="361"/>
    </location>
</feature>
<feature type="non-terminal residue" evidence="2">
    <location>
        <position position="1"/>
    </location>
</feature>
<comment type="caution">
    <text evidence="2">The sequence shown here is derived from an EMBL/GenBank/DDBJ whole genome shotgun (WGS) entry which is preliminary data.</text>
</comment>
<reference evidence="2 3" key="1">
    <citation type="submission" date="2019-01" db="EMBL/GenBank/DDBJ databases">
        <title>A draft genome assembly of the solar-powered sea slug Elysia chlorotica.</title>
        <authorList>
            <person name="Cai H."/>
            <person name="Li Q."/>
            <person name="Fang X."/>
            <person name="Li J."/>
            <person name="Curtis N.E."/>
            <person name="Altenburger A."/>
            <person name="Shibata T."/>
            <person name="Feng M."/>
            <person name="Maeda T."/>
            <person name="Schwartz J.A."/>
            <person name="Shigenobu S."/>
            <person name="Lundholm N."/>
            <person name="Nishiyama T."/>
            <person name="Yang H."/>
            <person name="Hasebe M."/>
            <person name="Li S."/>
            <person name="Pierce S.K."/>
            <person name="Wang J."/>
        </authorList>
    </citation>
    <scope>NUCLEOTIDE SEQUENCE [LARGE SCALE GENOMIC DNA]</scope>
    <source>
        <strain evidence="2">EC2010</strain>
        <tissue evidence="2">Whole organism of an adult</tissue>
    </source>
</reference>
<feature type="non-terminal residue" evidence="2">
    <location>
        <position position="540"/>
    </location>
</feature>
<feature type="compositionally biased region" description="Polar residues" evidence="1">
    <location>
        <begin position="258"/>
        <end position="304"/>
    </location>
</feature>
<dbReference type="EMBL" id="RQTK01000120">
    <property type="protein sequence ID" value="RUS87067.1"/>
    <property type="molecule type" value="Genomic_DNA"/>
</dbReference>
<sequence>VCESVHQTSQASSSPSPTPPDLLNPDLEDEQGQGEQRLEREEQTAMECANSEFLMEQQNLISNSLCKSPPGPQQSDGDLPDPVHQRTIPQASTSNAIQYDDLAHKKNNKITNDRNGATFSSNGAETSVVLPDSPSNNNCGHESVISGSTSFQPSDKEDNSYIQQAALPGSRRPQSASCPQKPVILQPFSRRPKTAVDSASRKAVRFADQPTASTEVTNGKREKEAPAKSKKSCRPHSLDSGFYDRDDPEDDGSESRGSKTFLTQQPGQSLTRGTAQADNSPQPNGRCNSGKKNALMTSSPQSLEPTIDESTKTKSSQLSTLQEIYGPKSASLTYVQEHSGQSKKQSTGKKRPRSNIKQRLDERFAEYAKIKGKNTIKSTTKKFGESSKEKNDNDDADDEREIFDKYTELQKVVKKFFKPADFSNKSQKSHKPQHAQSHKAKVLKLLQAKANTRPSSAATYSDRIVSEKKTDSNKPRTNLRPKSSEMFAEKTDILSKHGLIKSHAKSDSTKSQRPKSGSYLVCANPRDIQSSKTEKQTESD</sequence>
<feature type="compositionally biased region" description="Basic and acidic residues" evidence="1">
    <location>
        <begin position="218"/>
        <end position="227"/>
    </location>
</feature>
<keyword evidence="3" id="KW-1185">Reference proteome</keyword>
<name>A0A3S1BMC0_ELYCH</name>
<dbReference type="Proteomes" id="UP000271974">
    <property type="component" value="Unassembled WGS sequence"/>
</dbReference>
<protein>
    <submittedName>
        <fullName evidence="2">Uncharacterized protein</fullName>
    </submittedName>
</protein>
<dbReference type="OrthoDB" id="10632440at2759"/>
<feature type="compositionally biased region" description="Basic residues" evidence="1">
    <location>
        <begin position="346"/>
        <end position="356"/>
    </location>
</feature>
<dbReference type="AlphaFoldDB" id="A0A3S1BMC0"/>
<feature type="compositionally biased region" description="Basic and acidic residues" evidence="1">
    <location>
        <begin position="382"/>
        <end position="393"/>
    </location>
</feature>
<feature type="compositionally biased region" description="Polar residues" evidence="1">
    <location>
        <begin position="133"/>
        <end position="153"/>
    </location>
</feature>
<feature type="compositionally biased region" description="Low complexity" evidence="1">
    <location>
        <begin position="313"/>
        <end position="322"/>
    </location>
</feature>
<feature type="compositionally biased region" description="Polar residues" evidence="1">
    <location>
        <begin position="87"/>
        <end position="97"/>
    </location>
</feature>
<proteinExistence type="predicted"/>
<evidence type="ECO:0000256" key="1">
    <source>
        <dbReference type="SAM" id="MobiDB-lite"/>
    </source>
</evidence>
<gene>
    <name evidence="2" type="ORF">EGW08_005143</name>
</gene>
<feature type="compositionally biased region" description="Basic and acidic residues" evidence="1">
    <location>
        <begin position="464"/>
        <end position="474"/>
    </location>
</feature>
<feature type="compositionally biased region" description="Basic residues" evidence="1">
    <location>
        <begin position="427"/>
        <end position="442"/>
    </location>
</feature>
<accession>A0A3S1BMC0</accession>
<organism evidence="2 3">
    <name type="scientific">Elysia chlorotica</name>
    <name type="common">Eastern emerald elysia</name>
    <name type="synonym">Sea slug</name>
    <dbReference type="NCBI Taxonomy" id="188477"/>
    <lineage>
        <taxon>Eukaryota</taxon>
        <taxon>Metazoa</taxon>
        <taxon>Spiralia</taxon>
        <taxon>Lophotrochozoa</taxon>
        <taxon>Mollusca</taxon>
        <taxon>Gastropoda</taxon>
        <taxon>Heterobranchia</taxon>
        <taxon>Euthyneura</taxon>
        <taxon>Panpulmonata</taxon>
        <taxon>Sacoglossa</taxon>
        <taxon>Placobranchoidea</taxon>
        <taxon>Plakobranchidae</taxon>
        <taxon>Elysia</taxon>
    </lineage>
</organism>
<evidence type="ECO:0000313" key="3">
    <source>
        <dbReference type="Proteomes" id="UP000271974"/>
    </source>
</evidence>
<feature type="region of interest" description="Disordered" evidence="1">
    <location>
        <begin position="375"/>
        <end position="400"/>
    </location>
</feature>
<feature type="compositionally biased region" description="Polar residues" evidence="1">
    <location>
        <begin position="1"/>
        <end position="11"/>
    </location>
</feature>
<feature type="region of interest" description="Disordered" evidence="1">
    <location>
        <begin position="422"/>
        <end position="540"/>
    </location>
</feature>
<feature type="region of interest" description="Disordered" evidence="1">
    <location>
        <begin position="1"/>
        <end position="44"/>
    </location>
</feature>
<evidence type="ECO:0000313" key="2">
    <source>
        <dbReference type="EMBL" id="RUS87067.1"/>
    </source>
</evidence>